<reference evidence="1 2" key="1">
    <citation type="submission" date="2019-10" db="EMBL/GenBank/DDBJ databases">
        <authorList>
            <person name="Aull H.A."/>
            <person name="Lauer M.J."/>
            <person name="Garlena R.A."/>
            <person name="Russell D.A."/>
            <person name="Pope W.H."/>
            <person name="Jacobs-Sera D."/>
            <person name="Hatfull G.F."/>
        </authorList>
    </citation>
    <scope>NUCLEOTIDE SEQUENCE [LARGE SCALE GENOMIC DNA]</scope>
</reference>
<gene>
    <name evidence="1" type="primary">95</name>
    <name evidence="1" type="ORF">PBI_TEAMOCIL_95</name>
</gene>
<evidence type="ECO:0000313" key="1">
    <source>
        <dbReference type="EMBL" id="QGJ97043.1"/>
    </source>
</evidence>
<name>A0A649VZT6_9CAUD</name>
<dbReference type="EMBL" id="MN586059">
    <property type="protein sequence ID" value="QGJ97043.1"/>
    <property type="molecule type" value="Genomic_DNA"/>
</dbReference>
<evidence type="ECO:0000313" key="2">
    <source>
        <dbReference type="Proteomes" id="UP000424425"/>
    </source>
</evidence>
<dbReference type="KEGG" id="vg:80005795"/>
<organism evidence="1 2">
    <name type="scientific">Microbacterium phage Teamocil</name>
    <dbReference type="NCBI Taxonomy" id="2656554"/>
    <lineage>
        <taxon>Viruses</taxon>
        <taxon>Duplodnaviria</taxon>
        <taxon>Heunggongvirae</taxon>
        <taxon>Uroviricota</taxon>
        <taxon>Caudoviricetes</taxon>
        <taxon>Hodgkinviridae</taxon>
        <taxon>Metamorphoovirus</taxon>
        <taxon>Metamorphoovirus teamocil</taxon>
    </lineage>
</organism>
<proteinExistence type="predicted"/>
<keyword evidence="2" id="KW-1185">Reference proteome</keyword>
<dbReference type="Proteomes" id="UP000424425">
    <property type="component" value="Segment"/>
</dbReference>
<protein>
    <submittedName>
        <fullName evidence="1">Uncharacterized protein</fullName>
    </submittedName>
</protein>
<accession>A0A649VZT6</accession>
<sequence>MTPTIDLIAAELPKHVDLILFEDVDDAGGKCRRDTGGLRCSCGEWQAPSGPYPSILRPRAEFHRHVAAAIQRRIASDTVVETLNAINQRITTRRLGKSIMREMDQDIVTLRSAAAALIVLIGDADV</sequence>
<dbReference type="GeneID" id="80005795"/>
<dbReference type="RefSeq" id="YP_010752123.1">
    <property type="nucleotide sequence ID" value="NC_073376.1"/>
</dbReference>